<dbReference type="Pfam" id="PF00534">
    <property type="entry name" value="Glycos_transf_1"/>
    <property type="match status" value="1"/>
</dbReference>
<dbReference type="Gene3D" id="3.40.50.2000">
    <property type="entry name" value="Glycogen Phosphorylase B"/>
    <property type="match status" value="2"/>
</dbReference>
<reference evidence="3" key="3">
    <citation type="journal article" date="2016" name="PLoS ONE">
        <title>Comparison of O-Antigen Gene Clusters of All O-Serogroups of Escherichia coli and Proposal for Adopting a New Nomenclature for O-Typing.</title>
        <authorList>
            <person name="DebRoy C."/>
            <person name="Fratamico P.M."/>
            <person name="Yan X."/>
            <person name="Baranzoni G."/>
            <person name="Liu Y."/>
            <person name="Needleman D.S."/>
            <person name="Tebbs R."/>
            <person name="O'Connell C.D."/>
            <person name="Allred A."/>
            <person name="Swimley M."/>
            <person name="Mwangi M."/>
            <person name="Kapur V."/>
            <person name="Raygoza Garay J.A."/>
            <person name="Roberts E.L."/>
            <person name="Katani R."/>
        </authorList>
    </citation>
    <scope>NUCLEOTIDE SEQUENCE</scope>
    <source>
        <strain evidence="3">K 11a</strain>
    </source>
</reference>
<dbReference type="Pfam" id="PF13439">
    <property type="entry name" value="Glyco_transf_4"/>
    <property type="match status" value="1"/>
</dbReference>
<feature type="domain" description="Glycosyl transferase family 1" evidence="1">
    <location>
        <begin position="187"/>
        <end position="328"/>
    </location>
</feature>
<dbReference type="InterPro" id="IPR028098">
    <property type="entry name" value="Glyco_trans_4-like_N"/>
</dbReference>
<dbReference type="AlphaFoldDB" id="A0A0A8J570"/>
<dbReference type="RefSeq" id="WP_001685126.1">
    <property type="nucleotide sequence ID" value="NZ_CAJGEP010000021.1"/>
</dbReference>
<keyword evidence="4" id="KW-0808">Transferase</keyword>
<dbReference type="EMBL" id="AB812026">
    <property type="protein sequence ID" value="BAQ01138.1"/>
    <property type="molecule type" value="Genomic_DNA"/>
</dbReference>
<dbReference type="PANTHER" id="PTHR45947">
    <property type="entry name" value="SULFOQUINOVOSYL TRANSFERASE SQD2"/>
    <property type="match status" value="1"/>
</dbReference>
<evidence type="ECO:0000259" key="2">
    <source>
        <dbReference type="Pfam" id="PF13439"/>
    </source>
</evidence>
<accession>A0A0A8J570</accession>
<protein>
    <submittedName>
        <fullName evidence="4 5">Glycosyltransferase</fullName>
    </submittedName>
    <submittedName>
        <fullName evidence="3">N-acetylgalactosamine-N, N'-diacetylbacillosaminyl-diphospho-undecaprenol 4-alpha-N-acetylgalactosaminyltransferase</fullName>
    </submittedName>
</protein>
<evidence type="ECO:0000259" key="1">
    <source>
        <dbReference type="Pfam" id="PF00534"/>
    </source>
</evidence>
<dbReference type="SUPFAM" id="SSF53756">
    <property type="entry name" value="UDP-Glycosyltransferase/glycogen phosphorylase"/>
    <property type="match status" value="1"/>
</dbReference>
<dbReference type="GO" id="GO:0016757">
    <property type="term" value="F:glycosyltransferase activity"/>
    <property type="evidence" value="ECO:0007669"/>
    <property type="project" value="InterPro"/>
</dbReference>
<evidence type="ECO:0000313" key="5">
    <source>
        <dbReference type="EMBL" id="RLY58689.1"/>
    </source>
</evidence>
<reference evidence="4" key="1">
    <citation type="journal article" date="2014" name="DNA Res.">
        <title>A complete view of the genetic diversity of the Escherichia coli O-antigen biosynthesis gene cluster.</title>
        <authorList>
            <person name="Iguchi A."/>
            <person name="Iyoda S."/>
            <person name="Kikuchi T."/>
            <person name="Ogura Y."/>
            <person name="Katsura K."/>
            <person name="Ohnishi M."/>
            <person name="Hayashi T."/>
            <person name="Thomson N.R."/>
        </authorList>
    </citation>
    <scope>NUCLEOTIDE SEQUENCE</scope>
    <source>
        <strain evidence="4">K11a</strain>
    </source>
</reference>
<dbReference type="Proteomes" id="UP000281340">
    <property type="component" value="Unassembled WGS sequence"/>
</dbReference>
<proteinExistence type="predicted"/>
<name>A0A0A8J570_ECOLX</name>
<gene>
    <name evidence="3" type="primary">pglJ_1</name>
    <name evidence="5" type="ORF">EAI46_08630</name>
</gene>
<dbReference type="InterPro" id="IPR001296">
    <property type="entry name" value="Glyco_trans_1"/>
</dbReference>
<evidence type="ECO:0000313" key="6">
    <source>
        <dbReference type="Proteomes" id="UP000281340"/>
    </source>
</evidence>
<dbReference type="PANTHER" id="PTHR45947:SF3">
    <property type="entry name" value="SULFOQUINOVOSYL TRANSFERASE SQD2"/>
    <property type="match status" value="1"/>
</dbReference>
<evidence type="ECO:0000313" key="4">
    <source>
        <dbReference type="EMBL" id="BAQ01138.1"/>
    </source>
</evidence>
<feature type="domain" description="Glycosyltransferase subfamily 4-like N-terminal" evidence="2">
    <location>
        <begin position="20"/>
        <end position="177"/>
    </location>
</feature>
<dbReference type="EMBL" id="KP710592">
    <property type="protein sequence ID" value="AJR19391.1"/>
    <property type="molecule type" value="Genomic_DNA"/>
</dbReference>
<reference evidence="5 6" key="4">
    <citation type="submission" date="2018-10" db="EMBL/GenBank/DDBJ databases">
        <title>Comparison of Escherichia coli isolates recovered from retail chicken and from chicken fecal samples by antimicrobial susceptibility test and whole genome sequencing.</title>
        <authorList>
            <person name="Tang B."/>
            <person name="Ma Y."/>
            <person name="He X."/>
            <person name="Cao L."/>
            <person name="Xia X."/>
            <person name="Yang H."/>
        </authorList>
    </citation>
    <scope>NUCLEOTIDE SEQUENCE [LARGE SCALE GENOMIC DNA]</scope>
    <source>
        <strain evidence="5 6">CMJH98b</strain>
    </source>
</reference>
<sequence>MKKKVLYVVSTLKRSGPINQLYNLINNFSKYEFDLTIVTLSPEPQDSKLDDFINLGINVITLGLSRLKGVFFAKHKLKKIIDKINPDIVHSQGVRADYLNYLIVGGHMKISTIHNYPQKDFIKRYGPIVGTVLVKIQINAIKNFDIVIGVSKAVAKNLISTYKIKNAYAVINGIDTDIYKPKSSTDKSKLKEKLGLAKYDCIWISTGHLSVLKQPEILIKSFLKNKNDARFINSVFIFLGDGELSESLIMKYKHEKKIIFAGRVHNVVEYLQASDYFASASSTEGLPMAVIEALSCGLPVLLSRIGPHEEIIGLDESIGVLFDSDDASESFMTMVTKDKTALSHSCRSLALNFFSAEAMGANYKDIYNKSIKTK</sequence>
<dbReference type="EMBL" id="RDDM01000046">
    <property type="protein sequence ID" value="RLY58689.1"/>
    <property type="molecule type" value="Genomic_DNA"/>
</dbReference>
<organism evidence="4">
    <name type="scientific">Escherichia coli</name>
    <dbReference type="NCBI Taxonomy" id="562"/>
    <lineage>
        <taxon>Bacteria</taxon>
        <taxon>Pseudomonadati</taxon>
        <taxon>Pseudomonadota</taxon>
        <taxon>Gammaproteobacteria</taxon>
        <taxon>Enterobacterales</taxon>
        <taxon>Enterobacteriaceae</taxon>
        <taxon>Escherichia</taxon>
    </lineage>
</organism>
<evidence type="ECO:0000313" key="3">
    <source>
        <dbReference type="EMBL" id="AJR19391.1"/>
    </source>
</evidence>
<reference evidence="3" key="2">
    <citation type="submission" date="2015-01" db="EMBL/GenBank/DDBJ databases">
        <authorList>
            <person name="Xiang T."/>
            <person name="Song Y."/>
            <person name="Huang L."/>
            <person name="Wang B."/>
            <person name="Wu P."/>
        </authorList>
    </citation>
    <scope>NUCLEOTIDE SEQUENCE</scope>
    <source>
        <strain evidence="3">K 11a</strain>
    </source>
</reference>
<dbReference type="InterPro" id="IPR050194">
    <property type="entry name" value="Glycosyltransferase_grp1"/>
</dbReference>